<dbReference type="AlphaFoldDB" id="A0AAJ1TPD0"/>
<sequence length="127" mass="13757">MRKILLSAILATSIIGASSQALASEFEASNVQQNKLGEVVQYNLKIDRSKAKIIAYAFRNGGKYLDGVLEKLSSKAGKVVRSNSDEIADFFEKADVLGEKEITSFFIKLGLPYVDALTLVKLIGSVA</sequence>
<dbReference type="EMBL" id="JAUSUV010000012">
    <property type="protein sequence ID" value="MDQ0418440.1"/>
    <property type="molecule type" value="Genomic_DNA"/>
</dbReference>
<comment type="caution">
    <text evidence="2">The sequence shown here is derived from an EMBL/GenBank/DDBJ whole genome shotgun (WGS) entry which is preliminary data.</text>
</comment>
<organism evidence="2 3">
    <name type="scientific">Croceifilum oryzae</name>
    <dbReference type="NCBI Taxonomy" id="1553429"/>
    <lineage>
        <taxon>Bacteria</taxon>
        <taxon>Bacillati</taxon>
        <taxon>Bacillota</taxon>
        <taxon>Bacilli</taxon>
        <taxon>Bacillales</taxon>
        <taxon>Thermoactinomycetaceae</taxon>
        <taxon>Croceifilum</taxon>
    </lineage>
</organism>
<name>A0AAJ1TPD0_9BACL</name>
<evidence type="ECO:0000313" key="3">
    <source>
        <dbReference type="Proteomes" id="UP001238450"/>
    </source>
</evidence>
<dbReference type="RefSeq" id="WP_307254157.1">
    <property type="nucleotide sequence ID" value="NZ_JAUSUV010000012.1"/>
</dbReference>
<reference evidence="2 3" key="1">
    <citation type="submission" date="2023-07" db="EMBL/GenBank/DDBJ databases">
        <title>Genomic Encyclopedia of Type Strains, Phase IV (KMG-IV): sequencing the most valuable type-strain genomes for metagenomic binning, comparative biology and taxonomic classification.</title>
        <authorList>
            <person name="Goeker M."/>
        </authorList>
    </citation>
    <scope>NUCLEOTIDE SEQUENCE [LARGE SCALE GENOMIC DNA]</scope>
    <source>
        <strain evidence="2 3">DSM 46876</strain>
    </source>
</reference>
<proteinExistence type="predicted"/>
<protein>
    <submittedName>
        <fullName evidence="2">Uncharacterized protein</fullName>
    </submittedName>
</protein>
<feature type="signal peptide" evidence="1">
    <location>
        <begin position="1"/>
        <end position="23"/>
    </location>
</feature>
<dbReference type="Proteomes" id="UP001238450">
    <property type="component" value="Unassembled WGS sequence"/>
</dbReference>
<accession>A0AAJ1TPD0</accession>
<keyword evidence="1" id="KW-0732">Signal</keyword>
<feature type="chain" id="PRO_5042493926" evidence="1">
    <location>
        <begin position="24"/>
        <end position="127"/>
    </location>
</feature>
<keyword evidence="3" id="KW-1185">Reference proteome</keyword>
<gene>
    <name evidence="2" type="ORF">J2Z48_002632</name>
</gene>
<evidence type="ECO:0000256" key="1">
    <source>
        <dbReference type="SAM" id="SignalP"/>
    </source>
</evidence>
<evidence type="ECO:0000313" key="2">
    <source>
        <dbReference type="EMBL" id="MDQ0418440.1"/>
    </source>
</evidence>